<dbReference type="EMBL" id="JWZT01003435">
    <property type="protein sequence ID" value="KII66817.1"/>
    <property type="molecule type" value="Genomic_DNA"/>
</dbReference>
<dbReference type="OrthoDB" id="5978043at2759"/>
<evidence type="ECO:0000313" key="2">
    <source>
        <dbReference type="Proteomes" id="UP000031668"/>
    </source>
</evidence>
<sequence>MIKTLGSSSVRFRIDSGEFNLTVIVTTFEEQPNLVLNLFESLGISILVKCVDKLHGEPKSNISELLSTFSDVLQTKIKGIDGYKASIRSRPDAAPIIFQARNFQYPFREKLELEITRLTREGKL</sequence>
<comment type="caution">
    <text evidence="1">The sequence shown here is derived from an EMBL/GenBank/DDBJ whole genome shotgun (WGS) entry which is preliminary data.</text>
</comment>
<gene>
    <name evidence="1" type="ORF">RF11_02866</name>
</gene>
<name>A0A0C2MYU4_THEKT</name>
<organism evidence="1 2">
    <name type="scientific">Thelohanellus kitauei</name>
    <name type="common">Myxosporean</name>
    <dbReference type="NCBI Taxonomy" id="669202"/>
    <lineage>
        <taxon>Eukaryota</taxon>
        <taxon>Metazoa</taxon>
        <taxon>Cnidaria</taxon>
        <taxon>Myxozoa</taxon>
        <taxon>Myxosporea</taxon>
        <taxon>Bivalvulida</taxon>
        <taxon>Platysporina</taxon>
        <taxon>Myxobolidae</taxon>
        <taxon>Thelohanellus</taxon>
    </lineage>
</organism>
<evidence type="ECO:0000313" key="1">
    <source>
        <dbReference type="EMBL" id="KII66817.1"/>
    </source>
</evidence>
<dbReference type="Proteomes" id="UP000031668">
    <property type="component" value="Unassembled WGS sequence"/>
</dbReference>
<keyword evidence="2" id="KW-1185">Reference proteome</keyword>
<proteinExistence type="predicted"/>
<dbReference type="AlphaFoldDB" id="A0A0C2MYU4"/>
<protein>
    <submittedName>
        <fullName evidence="1">Uncharacterized protein</fullName>
    </submittedName>
</protein>
<accession>A0A0C2MYU4</accession>
<reference evidence="1 2" key="1">
    <citation type="journal article" date="2014" name="Genome Biol. Evol.">
        <title>The genome of the myxosporean Thelohanellus kitauei shows adaptations to nutrient acquisition within its fish host.</title>
        <authorList>
            <person name="Yang Y."/>
            <person name="Xiong J."/>
            <person name="Zhou Z."/>
            <person name="Huo F."/>
            <person name="Miao W."/>
            <person name="Ran C."/>
            <person name="Liu Y."/>
            <person name="Zhang J."/>
            <person name="Feng J."/>
            <person name="Wang M."/>
            <person name="Wang M."/>
            <person name="Wang L."/>
            <person name="Yao B."/>
        </authorList>
    </citation>
    <scope>NUCLEOTIDE SEQUENCE [LARGE SCALE GENOMIC DNA]</scope>
    <source>
        <strain evidence="1">Wuqing</strain>
    </source>
</reference>